<gene>
    <name evidence="1" type="ORF">T23_20150</name>
</gene>
<proteinExistence type="predicted"/>
<protein>
    <submittedName>
        <fullName evidence="1">Uncharacterized protein</fullName>
    </submittedName>
</protein>
<organism evidence="1 2">
    <name type="scientific">Turicibacter faecis</name>
    <dbReference type="NCBI Taxonomy" id="2963365"/>
    <lineage>
        <taxon>Bacteria</taxon>
        <taxon>Bacillati</taxon>
        <taxon>Bacillota</taxon>
        <taxon>Erysipelotrichia</taxon>
        <taxon>Erysipelotrichales</taxon>
        <taxon>Turicibacteraceae</taxon>
        <taxon>Turicibacter</taxon>
    </lineage>
</organism>
<evidence type="ECO:0000313" key="2">
    <source>
        <dbReference type="Proteomes" id="UP001432099"/>
    </source>
</evidence>
<accession>A0ABM8IPF7</accession>
<name>A0ABM8IPF7_9FIRM</name>
<dbReference type="EMBL" id="AP028127">
    <property type="protein sequence ID" value="BEH91913.1"/>
    <property type="molecule type" value="Genomic_DNA"/>
</dbReference>
<dbReference type="Proteomes" id="UP001432099">
    <property type="component" value="Chromosome"/>
</dbReference>
<keyword evidence="2" id="KW-1185">Reference proteome</keyword>
<evidence type="ECO:0000313" key="1">
    <source>
        <dbReference type="EMBL" id="BEH91913.1"/>
    </source>
</evidence>
<reference evidence="1" key="1">
    <citation type="journal article" date="2024" name="Int. J. Syst. Evol. Microbiol.">
        <title>Turicibacter faecis sp. nov., isolated from faeces of heart failure mouse model.</title>
        <authorList>
            <person name="Imamura Y."/>
            <person name="Motooka D."/>
            <person name="Nakajima Y."/>
            <person name="Ito S."/>
            <person name="Kitakaze M."/>
            <person name="Iida T."/>
            <person name="Nakamura S."/>
        </authorList>
    </citation>
    <scope>NUCLEOTIDE SEQUENCE</scope>
    <source>
        <strain evidence="1">TC023</strain>
    </source>
</reference>
<sequence length="62" mass="7198">MSLKEKSSTVKLEYFLYGLIFRIFIVPKFKTIGSHNDPHLKNSPVASYNGNTYYFINHQKGD</sequence>